<dbReference type="EMBL" id="CP041200">
    <property type="protein sequence ID" value="QDI64672.1"/>
    <property type="molecule type" value="Genomic_DNA"/>
</dbReference>
<dbReference type="Gene3D" id="3.10.290.10">
    <property type="entry name" value="RNA-binding S4 domain"/>
    <property type="match status" value="1"/>
</dbReference>
<dbReference type="SUPFAM" id="SSF55174">
    <property type="entry name" value="Alpha-L RNA-binding motif"/>
    <property type="match status" value="1"/>
</dbReference>
<dbReference type="EMBL" id="JAJBIS010000001">
    <property type="protein sequence ID" value="MCF1348765.1"/>
    <property type="molecule type" value="Genomic_DNA"/>
</dbReference>
<dbReference type="InterPro" id="IPR014330">
    <property type="entry name" value="RNA-bd_S4-rel_YaaA"/>
</dbReference>
<evidence type="ECO:0000313" key="6">
    <source>
        <dbReference type="Proteomes" id="UP000318231"/>
    </source>
</evidence>
<dbReference type="InterPro" id="IPR036986">
    <property type="entry name" value="S4_RNA-bd_sf"/>
</dbReference>
<name>A0AAP9AC47_UREUR</name>
<dbReference type="Proteomes" id="UP000253077">
    <property type="component" value="Unassembled WGS sequence"/>
</dbReference>
<evidence type="ECO:0000313" key="3">
    <source>
        <dbReference type="EMBL" id="QDI64672.1"/>
    </source>
</evidence>
<evidence type="ECO:0000256" key="1">
    <source>
        <dbReference type="PROSITE-ProRule" id="PRU00182"/>
    </source>
</evidence>
<organism evidence="3 6">
    <name type="scientific">Ureaplasma urealyticum</name>
    <name type="common">Ureaplasma urealyticum biotype 2</name>
    <dbReference type="NCBI Taxonomy" id="2130"/>
    <lineage>
        <taxon>Bacteria</taxon>
        <taxon>Bacillati</taxon>
        <taxon>Mycoplasmatota</taxon>
        <taxon>Mycoplasmoidales</taxon>
        <taxon>Mycoplasmoidaceae</taxon>
        <taxon>Ureaplasma</taxon>
    </lineage>
</organism>
<dbReference type="EMBL" id="QOKT01000003">
    <property type="protein sequence ID" value="RCJ01778.1"/>
    <property type="molecule type" value="Genomic_DNA"/>
</dbReference>
<reference evidence="3 6" key="2">
    <citation type="submission" date="2019-07" db="EMBL/GenBank/DDBJ databases">
        <title>Comparative genomics of three clinical Ureaplasma species: analysis of their core genomes and virulence factors.</title>
        <authorList>
            <person name="Yang T."/>
            <person name="Zhang Y."/>
            <person name="Li X."/>
            <person name="Kong Y."/>
            <person name="Yu H."/>
            <person name="Ruan Z."/>
            <person name="Xie X."/>
            <person name="Zhang J."/>
        </authorList>
    </citation>
    <scope>NUCLEOTIDE SEQUENCE [LARGE SCALE GENOMIC DNA]</scope>
    <source>
        <strain evidence="3 6">132</strain>
    </source>
</reference>
<dbReference type="AlphaFoldDB" id="A0AAP9AC47"/>
<proteinExistence type="predicted"/>
<dbReference type="NCBIfam" id="TIGR02988">
    <property type="entry name" value="YaaA_near_RecF"/>
    <property type="match status" value="1"/>
</dbReference>
<keyword evidence="1" id="KW-0694">RNA-binding</keyword>
<accession>A0AAP9AC47</accession>
<gene>
    <name evidence="3" type="primary">yaaA</name>
    <name evidence="4" type="ORF">DSQ42_00405</name>
    <name evidence="3" type="ORF">FJM05_00405</name>
    <name evidence="2" type="ORF">LH652_00415</name>
</gene>
<dbReference type="PROSITE" id="PS50889">
    <property type="entry name" value="S4"/>
    <property type="match status" value="1"/>
</dbReference>
<dbReference type="Proteomes" id="UP001201240">
    <property type="component" value="Unassembled WGS sequence"/>
</dbReference>
<dbReference type="RefSeq" id="WP_016828978.1">
    <property type="nucleotide sequence ID" value="NZ_CAMXZD010000002.1"/>
</dbReference>
<dbReference type="GO" id="GO:0003723">
    <property type="term" value="F:RNA binding"/>
    <property type="evidence" value="ECO:0007669"/>
    <property type="project" value="UniProtKB-KW"/>
</dbReference>
<sequence length="74" mass="8751">MKKIFISTEYITLNQFLKMAGLINNGGQAKFWLLENEVIVDKKKEDRRGRKLYDQMIVKIGNQLYQIVKTDESR</sequence>
<dbReference type="Pfam" id="PF13275">
    <property type="entry name" value="S4_2"/>
    <property type="match status" value="1"/>
</dbReference>
<evidence type="ECO:0000313" key="5">
    <source>
        <dbReference type="Proteomes" id="UP000253077"/>
    </source>
</evidence>
<evidence type="ECO:0000313" key="7">
    <source>
        <dbReference type="Proteomes" id="UP001201240"/>
    </source>
</evidence>
<dbReference type="GeneID" id="93848572"/>
<protein>
    <submittedName>
        <fullName evidence="3">S4 domain-containing protein YaaA</fullName>
    </submittedName>
</protein>
<evidence type="ECO:0000313" key="4">
    <source>
        <dbReference type="EMBL" id="RCJ01778.1"/>
    </source>
</evidence>
<reference evidence="2 7" key="3">
    <citation type="submission" date="2021-10" db="EMBL/GenBank/DDBJ databases">
        <title>Sequencing the mobilome of antimicrobial resistant bacterial isolates spanning a range of GC content: The potential of a sustainable low cost, low infrastructure approach for surveillance with Oxford Nanopore sequencing.</title>
        <authorList>
            <person name="Sands K."/>
        </authorList>
    </citation>
    <scope>NUCLEOTIDE SEQUENCE [LARGE SCALE GENOMIC DNA]</scope>
    <source>
        <strain evidence="2 7">MIN-202</strain>
    </source>
</reference>
<dbReference type="Proteomes" id="UP000318231">
    <property type="component" value="Chromosome"/>
</dbReference>
<reference evidence="4 5" key="1">
    <citation type="submission" date="2018-07" db="EMBL/GenBank/DDBJ databases">
        <title>Ureaplasma urealyticum 1000 the multidrug-resistant clinical isolate obtained from scrapings of the urogenital tract of a woman with inflammatory diseases of the reproductive organs.</title>
        <authorList>
            <person name="Kolesnikova E.A."/>
            <person name="Alekseeva A.E."/>
            <person name="Brusnigina N.F."/>
            <person name="Makhova M.A."/>
        </authorList>
    </citation>
    <scope>NUCLEOTIDE SEQUENCE [LARGE SCALE GENOMIC DNA]</scope>
    <source>
        <strain evidence="4 5">1000</strain>
    </source>
</reference>
<evidence type="ECO:0000313" key="2">
    <source>
        <dbReference type="EMBL" id="MCF1348765.1"/>
    </source>
</evidence>